<comment type="caution">
    <text evidence="3">The sequence shown here is derived from an EMBL/GenBank/DDBJ whole genome shotgun (WGS) entry which is preliminary data.</text>
</comment>
<keyword evidence="1" id="KW-0808">Transferase</keyword>
<reference evidence="3 4" key="1">
    <citation type="submission" date="2016-11" db="EMBL/GenBank/DDBJ databases">
        <authorList>
            <person name="Varghese N."/>
            <person name="Submissions S."/>
        </authorList>
    </citation>
    <scope>NUCLEOTIDE SEQUENCE [LARGE SCALE GENOMIC DNA]</scope>
    <source>
        <strain evidence="3 4">DSM 17919</strain>
    </source>
</reference>
<dbReference type="GO" id="GO:0006633">
    <property type="term" value="P:fatty acid biosynthetic process"/>
    <property type="evidence" value="ECO:0007669"/>
    <property type="project" value="TreeGrafter"/>
</dbReference>
<evidence type="ECO:0000259" key="2">
    <source>
        <dbReference type="Pfam" id="PF00109"/>
    </source>
</evidence>
<dbReference type="PANTHER" id="PTHR11712:SF336">
    <property type="entry name" value="3-OXOACYL-[ACYL-CARRIER-PROTEIN] SYNTHASE, MITOCHONDRIAL"/>
    <property type="match status" value="1"/>
</dbReference>
<name>A0A8G2C7U6_9BACT</name>
<dbReference type="InterPro" id="IPR016039">
    <property type="entry name" value="Thiolase-like"/>
</dbReference>
<dbReference type="Pfam" id="PF00109">
    <property type="entry name" value="ketoacyl-synt"/>
    <property type="match status" value="1"/>
</dbReference>
<organism evidence="3 4">
    <name type="scientific">Halodesulfovibrio aestuarii</name>
    <dbReference type="NCBI Taxonomy" id="126333"/>
    <lineage>
        <taxon>Bacteria</taxon>
        <taxon>Pseudomonadati</taxon>
        <taxon>Thermodesulfobacteriota</taxon>
        <taxon>Desulfovibrionia</taxon>
        <taxon>Desulfovibrionales</taxon>
        <taxon>Desulfovibrionaceae</taxon>
        <taxon>Halodesulfovibrio</taxon>
    </lineage>
</organism>
<protein>
    <submittedName>
        <fullName evidence="3">3-oxoacyl-[acyl-carrier-protein] synthase II</fullName>
    </submittedName>
</protein>
<dbReference type="PANTHER" id="PTHR11712">
    <property type="entry name" value="POLYKETIDE SYNTHASE-RELATED"/>
    <property type="match status" value="1"/>
</dbReference>
<feature type="domain" description="Beta-ketoacyl synthase-like N-terminal" evidence="2">
    <location>
        <begin position="49"/>
        <end position="215"/>
    </location>
</feature>
<dbReference type="RefSeq" id="WP_020001857.1">
    <property type="nucleotide sequence ID" value="NZ_CP192219.1"/>
</dbReference>
<accession>A0A8G2C7U6</accession>
<proteinExistence type="predicted"/>
<dbReference type="AlphaFoldDB" id="A0A8G2C7U6"/>
<gene>
    <name evidence="3" type="ORF">SAMN05660830_00732</name>
</gene>
<evidence type="ECO:0000313" key="4">
    <source>
        <dbReference type="Proteomes" id="UP000184001"/>
    </source>
</evidence>
<dbReference type="Gene3D" id="3.40.47.10">
    <property type="match status" value="1"/>
</dbReference>
<evidence type="ECO:0000313" key="3">
    <source>
        <dbReference type="EMBL" id="SHI70935.1"/>
    </source>
</evidence>
<evidence type="ECO:0000256" key="1">
    <source>
        <dbReference type="ARBA" id="ARBA00022679"/>
    </source>
</evidence>
<dbReference type="EMBL" id="FQZR01000002">
    <property type="protein sequence ID" value="SHI70935.1"/>
    <property type="molecule type" value="Genomic_DNA"/>
</dbReference>
<dbReference type="InterPro" id="IPR000794">
    <property type="entry name" value="Beta-ketoacyl_synthase"/>
</dbReference>
<sequence>MSQHREIYILGTGIVTPHGEQQNALPVDLVASSITDSSQRTDTSGLTKFIPKRALRRIDHFSRLALYASFLALEDAGLLETDHENMGVALASGYGAAQTSFSFLDSFFNDGDRLASPTYFSSGLHNAASAYIAMQTKAQGPNICTSNIGLGPAYSLATAVHWLKTGIVDYVLVGGVDEHCQVLEHCVNRFQSAEEGACLLPDVVAGEGAAFLVLGTKPERTTSCVLTDIKIEPYSKQTLQHMCPVFVAPLGLTDQQSIVARITAGENVTNILPVLGSHPSALAFSSVQAVQSILSGAVSEAQAFALDGARNSAVISFSK</sequence>
<dbReference type="Proteomes" id="UP000184001">
    <property type="component" value="Unassembled WGS sequence"/>
</dbReference>
<dbReference type="SUPFAM" id="SSF53901">
    <property type="entry name" value="Thiolase-like"/>
    <property type="match status" value="1"/>
</dbReference>
<dbReference type="InterPro" id="IPR014030">
    <property type="entry name" value="Ketoacyl_synth_N"/>
</dbReference>
<dbReference type="GO" id="GO:0004315">
    <property type="term" value="F:3-oxoacyl-[acyl-carrier-protein] synthase activity"/>
    <property type="evidence" value="ECO:0007669"/>
    <property type="project" value="TreeGrafter"/>
</dbReference>